<dbReference type="RefSeq" id="WP_058295150.1">
    <property type="nucleotide sequence ID" value="NZ_CAKJVD010000020.1"/>
</dbReference>
<protein>
    <recommendedName>
        <fullName evidence="5">DUF2140 domain-containing protein</fullName>
    </recommendedName>
</protein>
<organism evidence="3 4">
    <name type="scientific">Clostridium neonatale</name>
    <dbReference type="NCBI Taxonomy" id="137838"/>
    <lineage>
        <taxon>Bacteria</taxon>
        <taxon>Bacillati</taxon>
        <taxon>Bacillota</taxon>
        <taxon>Clostridia</taxon>
        <taxon>Eubacteriales</taxon>
        <taxon>Clostridiaceae</taxon>
        <taxon>Clostridium</taxon>
    </lineage>
</organism>
<name>A0A2A7MH39_9CLOT</name>
<dbReference type="EMBL" id="CAMTCP010000233">
    <property type="protein sequence ID" value="CAI3609989.1"/>
    <property type="molecule type" value="Genomic_DNA"/>
</dbReference>
<gene>
    <name evidence="2" type="ORF">CNEO2_360040</name>
    <name evidence="3" type="ORF">CQ394_04480</name>
</gene>
<dbReference type="Proteomes" id="UP001189143">
    <property type="component" value="Unassembled WGS sequence"/>
</dbReference>
<dbReference type="GeneID" id="68877616"/>
<sequence length="222" mass="25086">MNKNKSIFTFSIIIFICLSLISTYFGGFYPYKDLSPISTSSSEINLSYLIDKLNNPKLNLSSNALSFSTSITLNENDLNNILMSVLKEYKDNINKNNLTISGVKSEIHNNKITILFNAYYHKIPFRGHMIFTPASGSNKIILHLDESKIGFISISKSTILSKISTNNIINVDMNNNEIILNLDKIPGVKIEDINISDNNLVITFQGEINIYEIINYIILHIK</sequence>
<keyword evidence="1" id="KW-1133">Transmembrane helix</keyword>
<dbReference type="AlphaFoldDB" id="A0A2A7MH39"/>
<reference evidence="3 4" key="1">
    <citation type="submission" date="2017-10" db="EMBL/GenBank/DDBJ databases">
        <title>Effective Description of Clostridium neonatale sp. nov. linked to necrotizing enterocolitis in neonates and a clarification of species assignable to the genus Clostridium (Prazmowski 1880) emend. Lawson and Rainey 2016.</title>
        <authorList>
            <person name="Bernard K."/>
            <person name="Burdz T."/>
            <person name="Wiebe D."/>
            <person name="Balcewich B."/>
            <person name="Alfa M."/>
            <person name="Bernier A.-M."/>
        </authorList>
    </citation>
    <scope>NUCLEOTIDE SEQUENCE [LARGE SCALE GENOMIC DNA]</scope>
    <source>
        <strain evidence="3 4">LCDC99A005</strain>
    </source>
</reference>
<evidence type="ECO:0000313" key="4">
    <source>
        <dbReference type="Proteomes" id="UP000220840"/>
    </source>
</evidence>
<evidence type="ECO:0000313" key="3">
    <source>
        <dbReference type="EMBL" id="PEG30986.1"/>
    </source>
</evidence>
<proteinExistence type="predicted"/>
<keyword evidence="1" id="KW-0812">Transmembrane</keyword>
<feature type="transmembrane region" description="Helical" evidence="1">
    <location>
        <begin position="7"/>
        <end position="31"/>
    </location>
</feature>
<reference evidence="2" key="2">
    <citation type="submission" date="2022-10" db="EMBL/GenBank/DDBJ databases">
        <authorList>
            <person name="Aires J."/>
            <person name="Mesa V."/>
        </authorList>
    </citation>
    <scope>NUCLEOTIDE SEQUENCE</scope>
    <source>
        <strain evidence="2">Clostridium neonatale JD116</strain>
    </source>
</reference>
<evidence type="ECO:0000313" key="2">
    <source>
        <dbReference type="EMBL" id="CAI3609989.1"/>
    </source>
</evidence>
<dbReference type="Proteomes" id="UP000220840">
    <property type="component" value="Unassembled WGS sequence"/>
</dbReference>
<evidence type="ECO:0000256" key="1">
    <source>
        <dbReference type="SAM" id="Phobius"/>
    </source>
</evidence>
<dbReference type="EMBL" id="PDCJ01000001">
    <property type="protein sequence ID" value="PEG30986.1"/>
    <property type="molecule type" value="Genomic_DNA"/>
</dbReference>
<keyword evidence="1" id="KW-0472">Membrane</keyword>
<evidence type="ECO:0008006" key="5">
    <source>
        <dbReference type="Google" id="ProtNLM"/>
    </source>
</evidence>
<keyword evidence="4" id="KW-1185">Reference proteome</keyword>
<comment type="caution">
    <text evidence="3">The sequence shown here is derived from an EMBL/GenBank/DDBJ whole genome shotgun (WGS) entry which is preliminary data.</text>
</comment>
<accession>A0A2A7MH39</accession>